<sequence>MQRHGARRAMRELEISMRAKDPVTPWEDTLHYSTAIEANAEFLLTFVGSASLVWFATRKAPKYLGIRPLPRLLSLVYSFGCGQIYGEIMLYGHYHGSATQVLEGGEEDMKMELAKIILNNHSTDELLVEALKRHFIAENVLSDQHQEHQVFRWRRRNSYVDNGFVERMKEYEANNSGDDDEATGSSVNTGLFEEDSLACILGNSIEMGKPPEHTGGTILTRREVRAHGRSHRRHRRADKSDAL</sequence>
<reference evidence="1" key="1">
    <citation type="submission" date="2021-05" db="EMBL/GenBank/DDBJ databases">
        <authorList>
            <person name="Scholz U."/>
            <person name="Mascher M."/>
            <person name="Fiebig A."/>
        </authorList>
    </citation>
    <scope>NUCLEOTIDE SEQUENCE [LARGE SCALE GENOMIC DNA]</scope>
</reference>
<reference evidence="1" key="2">
    <citation type="submission" date="2025-09" db="UniProtKB">
        <authorList>
            <consortium name="EnsemblPlants"/>
        </authorList>
    </citation>
    <scope>IDENTIFICATION</scope>
</reference>
<evidence type="ECO:0000313" key="2">
    <source>
        <dbReference type="Proteomes" id="UP001732700"/>
    </source>
</evidence>
<dbReference type="Proteomes" id="UP001732700">
    <property type="component" value="Chromosome 6C"/>
</dbReference>
<dbReference type="EnsemblPlants" id="AVESA.00010b.r2.6CG1114960.1">
    <property type="protein sequence ID" value="AVESA.00010b.r2.6CG1114960.1.CDS"/>
    <property type="gene ID" value="AVESA.00010b.r2.6CG1114960"/>
</dbReference>
<accession>A0ACD5Z1Z6</accession>
<organism evidence="1 2">
    <name type="scientific">Avena sativa</name>
    <name type="common">Oat</name>
    <dbReference type="NCBI Taxonomy" id="4498"/>
    <lineage>
        <taxon>Eukaryota</taxon>
        <taxon>Viridiplantae</taxon>
        <taxon>Streptophyta</taxon>
        <taxon>Embryophyta</taxon>
        <taxon>Tracheophyta</taxon>
        <taxon>Spermatophyta</taxon>
        <taxon>Magnoliopsida</taxon>
        <taxon>Liliopsida</taxon>
        <taxon>Poales</taxon>
        <taxon>Poaceae</taxon>
        <taxon>BOP clade</taxon>
        <taxon>Pooideae</taxon>
        <taxon>Poodae</taxon>
        <taxon>Poeae</taxon>
        <taxon>Poeae Chloroplast Group 1 (Aveneae type)</taxon>
        <taxon>Aveninae</taxon>
        <taxon>Avena</taxon>
    </lineage>
</organism>
<protein>
    <submittedName>
        <fullName evidence="1">Uncharacterized protein</fullName>
    </submittedName>
</protein>
<evidence type="ECO:0000313" key="1">
    <source>
        <dbReference type="EnsemblPlants" id="AVESA.00010b.r2.6CG1114960.1.CDS"/>
    </source>
</evidence>
<proteinExistence type="predicted"/>
<keyword evidence="2" id="KW-1185">Reference proteome</keyword>
<name>A0ACD5Z1Z6_AVESA</name>